<reference evidence="2 3" key="1">
    <citation type="submission" date="2024-02" db="EMBL/GenBank/DDBJ databases">
        <title>High-quality chromosome-scale genome assembly of Pensacola bahiagrass (Paspalum notatum Flugge var. saurae).</title>
        <authorList>
            <person name="Vega J.M."/>
            <person name="Podio M."/>
            <person name="Orjuela J."/>
            <person name="Siena L.A."/>
            <person name="Pessino S.C."/>
            <person name="Combes M.C."/>
            <person name="Mariac C."/>
            <person name="Albertini E."/>
            <person name="Pupilli F."/>
            <person name="Ortiz J.P.A."/>
            <person name="Leblanc O."/>
        </authorList>
    </citation>
    <scope>NUCLEOTIDE SEQUENCE [LARGE SCALE GENOMIC DNA]</scope>
    <source>
        <strain evidence="2">R1</strain>
        <tissue evidence="2">Leaf</tissue>
    </source>
</reference>
<evidence type="ECO:0000256" key="1">
    <source>
        <dbReference type="ARBA" id="ARBA00023115"/>
    </source>
</evidence>
<dbReference type="PANTHER" id="PTHR43317:SF1">
    <property type="entry name" value="THERMOSPERMINE SYNTHASE ACAULIS5"/>
    <property type="match status" value="1"/>
</dbReference>
<keyword evidence="3" id="KW-1185">Reference proteome</keyword>
<protein>
    <submittedName>
        <fullName evidence="2">Uncharacterized protein</fullName>
    </submittedName>
</protein>
<dbReference type="AlphaFoldDB" id="A0AAQ3U1Q8"/>
<dbReference type="PANTHER" id="PTHR43317">
    <property type="entry name" value="THERMOSPERMINE SYNTHASE ACAULIS5"/>
    <property type="match status" value="1"/>
</dbReference>
<organism evidence="2 3">
    <name type="scientific">Paspalum notatum var. saurae</name>
    <dbReference type="NCBI Taxonomy" id="547442"/>
    <lineage>
        <taxon>Eukaryota</taxon>
        <taxon>Viridiplantae</taxon>
        <taxon>Streptophyta</taxon>
        <taxon>Embryophyta</taxon>
        <taxon>Tracheophyta</taxon>
        <taxon>Spermatophyta</taxon>
        <taxon>Magnoliopsida</taxon>
        <taxon>Liliopsida</taxon>
        <taxon>Poales</taxon>
        <taxon>Poaceae</taxon>
        <taxon>PACMAD clade</taxon>
        <taxon>Panicoideae</taxon>
        <taxon>Andropogonodae</taxon>
        <taxon>Paspaleae</taxon>
        <taxon>Paspalinae</taxon>
        <taxon>Paspalum</taxon>
    </lineage>
</organism>
<dbReference type="GO" id="GO:0006596">
    <property type="term" value="P:polyamine biosynthetic process"/>
    <property type="evidence" value="ECO:0007669"/>
    <property type="project" value="UniProtKB-KW"/>
</dbReference>
<evidence type="ECO:0000313" key="3">
    <source>
        <dbReference type="Proteomes" id="UP001341281"/>
    </source>
</evidence>
<sequence length="317" mass="33520">MTTMALPALLPNPIPLPSARPILRLSCTTTPAAAARSPDAHPLPDELQLVAEVRSPYNHIRVADVSPRAAGHPLAGARLLLLDAPGNIHSLCFPRRAAGPLFAATGTYFDAFATLPPLLPRPSVAVLGFGAGSAARALLQLYPDDLAVHGWELDPAVLAVARDFFGLAELEAAHAARLTVRVGDALRAAEPPPGGVGFGGVLVDLFSRGSVLPELQDPGTWRRLHGILLARGGRMMVNCGGRCVEAEEEGRDGGEVRDATLRAMAVAFGKGMVSVTDVDGSWVALTGPPVTAPEEEAAWKERLPAELRRFVDAWRPY</sequence>
<accession>A0AAQ3U1Q8</accession>
<dbReference type="SUPFAM" id="SSF53335">
    <property type="entry name" value="S-adenosyl-L-methionine-dependent methyltransferases"/>
    <property type="match status" value="1"/>
</dbReference>
<evidence type="ECO:0000313" key="2">
    <source>
        <dbReference type="EMBL" id="WVZ83753.1"/>
    </source>
</evidence>
<dbReference type="InterPro" id="IPR029063">
    <property type="entry name" value="SAM-dependent_MTases_sf"/>
</dbReference>
<proteinExistence type="predicted"/>
<dbReference type="EMBL" id="CP144751">
    <property type="protein sequence ID" value="WVZ83753.1"/>
    <property type="molecule type" value="Genomic_DNA"/>
</dbReference>
<keyword evidence="1" id="KW-0620">Polyamine biosynthesis</keyword>
<dbReference type="GO" id="GO:0010487">
    <property type="term" value="F:thermospermine synthase activity"/>
    <property type="evidence" value="ECO:0007669"/>
    <property type="project" value="TreeGrafter"/>
</dbReference>
<name>A0AAQ3U1Q8_PASNO</name>
<gene>
    <name evidence="2" type="ORF">U9M48_030858</name>
</gene>
<dbReference type="Gene3D" id="3.40.50.150">
    <property type="entry name" value="Vaccinia Virus protein VP39"/>
    <property type="match status" value="1"/>
</dbReference>
<dbReference type="Proteomes" id="UP001341281">
    <property type="component" value="Chromosome 07"/>
</dbReference>